<sequence>MYNMVEDMDSQMLYQGPLDMENIPFDLMAYFEFLFGYAMMLKSGQTIRGCLILESTSYLYDLRILIHLRGRARTTWVETVTGKIFEYSENHVYSEQPLQCPRPESPGLLPPGLQTLYFSFRLPPSAPSTFECDFGCITYKIEAQVQQGQTFLATVDKDIFVLSTVRPNHLSIISSSPYTVRQIFLRKSSIHEFLKYGLSLCMSSPPFAISGEYFNVDLVIKNRTLKNRSNLCLLLYQQVLIKSKRKDEQTDETENDSKFIHNIVDTTVLDTINKMKCYKSVVKVYLPRLLPPTSVYNSCVNWKYVLKLEAGGKKFIQSEIAVILPENL</sequence>
<dbReference type="PANTHER" id="PTHR11188">
    <property type="entry name" value="ARRESTIN DOMAIN CONTAINING PROTEIN"/>
    <property type="match status" value="1"/>
</dbReference>
<reference evidence="4" key="1">
    <citation type="submission" date="2022-11" db="UniProtKB">
        <authorList>
            <consortium name="WormBaseParasite"/>
        </authorList>
    </citation>
    <scope>IDENTIFICATION</scope>
</reference>
<dbReference type="InterPro" id="IPR050357">
    <property type="entry name" value="Arrestin_domain-protein"/>
</dbReference>
<dbReference type="PANTHER" id="PTHR11188:SF17">
    <property type="entry name" value="FI21816P1"/>
    <property type="match status" value="1"/>
</dbReference>
<dbReference type="InterPro" id="IPR014756">
    <property type="entry name" value="Ig_E-set"/>
</dbReference>
<proteinExistence type="inferred from homology"/>
<name>A0A915INN0_ROMCU</name>
<comment type="similarity">
    <text evidence="1">Belongs to the arrestin family.</text>
</comment>
<dbReference type="Proteomes" id="UP000887565">
    <property type="component" value="Unplaced"/>
</dbReference>
<dbReference type="AlphaFoldDB" id="A0A915INN0"/>
<organism evidence="3 4">
    <name type="scientific">Romanomermis culicivorax</name>
    <name type="common">Nematode worm</name>
    <dbReference type="NCBI Taxonomy" id="13658"/>
    <lineage>
        <taxon>Eukaryota</taxon>
        <taxon>Metazoa</taxon>
        <taxon>Ecdysozoa</taxon>
        <taxon>Nematoda</taxon>
        <taxon>Enoplea</taxon>
        <taxon>Dorylaimia</taxon>
        <taxon>Mermithida</taxon>
        <taxon>Mermithoidea</taxon>
        <taxon>Mermithidae</taxon>
        <taxon>Romanomermis</taxon>
    </lineage>
</organism>
<dbReference type="InterPro" id="IPR014752">
    <property type="entry name" value="Arrestin-like_C"/>
</dbReference>
<feature type="domain" description="Arrestin-like N-terminal" evidence="2">
    <location>
        <begin position="42"/>
        <end position="165"/>
    </location>
</feature>
<dbReference type="GO" id="GO:0015031">
    <property type="term" value="P:protein transport"/>
    <property type="evidence" value="ECO:0007669"/>
    <property type="project" value="TreeGrafter"/>
</dbReference>
<evidence type="ECO:0000259" key="2">
    <source>
        <dbReference type="Pfam" id="PF00339"/>
    </source>
</evidence>
<evidence type="ECO:0000313" key="3">
    <source>
        <dbReference type="Proteomes" id="UP000887565"/>
    </source>
</evidence>
<dbReference type="Gene3D" id="2.60.40.640">
    <property type="match status" value="1"/>
</dbReference>
<evidence type="ECO:0000256" key="1">
    <source>
        <dbReference type="ARBA" id="ARBA00005298"/>
    </source>
</evidence>
<dbReference type="SUPFAM" id="SSF81296">
    <property type="entry name" value="E set domains"/>
    <property type="match status" value="1"/>
</dbReference>
<accession>A0A915INN0</accession>
<dbReference type="InterPro" id="IPR011021">
    <property type="entry name" value="Arrestin-like_N"/>
</dbReference>
<keyword evidence="3" id="KW-1185">Reference proteome</keyword>
<dbReference type="WBParaSite" id="nRc.2.0.1.t15592-RA">
    <property type="protein sequence ID" value="nRc.2.0.1.t15592-RA"/>
    <property type="gene ID" value="nRc.2.0.1.g15592"/>
</dbReference>
<dbReference type="GO" id="GO:0005737">
    <property type="term" value="C:cytoplasm"/>
    <property type="evidence" value="ECO:0007669"/>
    <property type="project" value="TreeGrafter"/>
</dbReference>
<dbReference type="Pfam" id="PF00339">
    <property type="entry name" value="Arrestin_N"/>
    <property type="match status" value="1"/>
</dbReference>
<evidence type="ECO:0000313" key="4">
    <source>
        <dbReference type="WBParaSite" id="nRc.2.0.1.t15592-RA"/>
    </source>
</evidence>
<protein>
    <submittedName>
        <fullName evidence="4">Arrestin-like N-terminal domain-containing protein</fullName>
    </submittedName>
</protein>